<gene>
    <name evidence="1" type="ORF">CHARACLAT_003369</name>
</gene>
<dbReference type="EMBL" id="JAHUTJ010073920">
    <property type="protein sequence ID" value="MED6292729.1"/>
    <property type="molecule type" value="Genomic_DNA"/>
</dbReference>
<reference evidence="1 2" key="1">
    <citation type="submission" date="2021-06" db="EMBL/GenBank/DDBJ databases">
        <authorList>
            <person name="Palmer J.M."/>
        </authorList>
    </citation>
    <scope>NUCLEOTIDE SEQUENCE [LARGE SCALE GENOMIC DNA]</scope>
    <source>
        <strain evidence="1 2">CL_MEX2019</strain>
        <tissue evidence="1">Muscle</tissue>
    </source>
</reference>
<protein>
    <submittedName>
        <fullName evidence="1">Uncharacterized protein</fullName>
    </submittedName>
</protein>
<comment type="caution">
    <text evidence="1">The sequence shown here is derived from an EMBL/GenBank/DDBJ whole genome shotgun (WGS) entry which is preliminary data.</text>
</comment>
<evidence type="ECO:0000313" key="1">
    <source>
        <dbReference type="EMBL" id="MED6292729.1"/>
    </source>
</evidence>
<sequence>MNTFASEAITDFFFLYVFKSTLFNQGCVNVLYVCRLCGAASYKQFVYKTYILRIINKKAKKCFRFLTFFGPTDLTQFRSPLSEPLGVRTAVVSVPLRVPRVELPSRAGLAGRPAVWDQLGDA</sequence>
<keyword evidence="2" id="KW-1185">Reference proteome</keyword>
<dbReference type="Proteomes" id="UP001352852">
    <property type="component" value="Unassembled WGS sequence"/>
</dbReference>
<name>A0ABU7F0A0_9TELE</name>
<organism evidence="1 2">
    <name type="scientific">Characodon lateralis</name>
    <dbReference type="NCBI Taxonomy" id="208331"/>
    <lineage>
        <taxon>Eukaryota</taxon>
        <taxon>Metazoa</taxon>
        <taxon>Chordata</taxon>
        <taxon>Craniata</taxon>
        <taxon>Vertebrata</taxon>
        <taxon>Euteleostomi</taxon>
        <taxon>Actinopterygii</taxon>
        <taxon>Neopterygii</taxon>
        <taxon>Teleostei</taxon>
        <taxon>Neoteleostei</taxon>
        <taxon>Acanthomorphata</taxon>
        <taxon>Ovalentaria</taxon>
        <taxon>Atherinomorphae</taxon>
        <taxon>Cyprinodontiformes</taxon>
        <taxon>Goodeidae</taxon>
        <taxon>Characodon</taxon>
    </lineage>
</organism>
<proteinExistence type="predicted"/>
<evidence type="ECO:0000313" key="2">
    <source>
        <dbReference type="Proteomes" id="UP001352852"/>
    </source>
</evidence>
<accession>A0ABU7F0A0</accession>